<comment type="caution">
    <text evidence="3">The sequence shown here is derived from an EMBL/GenBank/DDBJ whole genome shotgun (WGS) entry which is preliminary data.</text>
</comment>
<reference evidence="3 4" key="1">
    <citation type="submission" date="2020-08" db="EMBL/GenBank/DDBJ databases">
        <title>Genomic Encyclopedia of Type Strains, Phase IV (KMG-V): Genome sequencing to study the core and pangenomes of soil and plant-associated prokaryotes.</title>
        <authorList>
            <person name="Whitman W."/>
        </authorList>
    </citation>
    <scope>NUCLEOTIDE SEQUENCE [LARGE SCALE GENOMIC DNA]</scope>
    <source>
        <strain evidence="3 4">X5P2</strain>
    </source>
</reference>
<dbReference type="Proteomes" id="UP000535182">
    <property type="component" value="Unassembled WGS sequence"/>
</dbReference>
<name>A0A9X0QH23_9BACT</name>
<keyword evidence="4" id="KW-1185">Reference proteome</keyword>
<dbReference type="RefSeq" id="WP_183979579.1">
    <property type="nucleotide sequence ID" value="NZ_JACHEB010000009.1"/>
</dbReference>
<sequence length="149" mass="16529">MKLKLAPATLVFLSAYSVVQAQDLNKDTLANETKVWDTFVGTRPNIEAFRRLAAPGYLCIEATGVLMTTEENVAQLQGMTFSSYKIQDPQVRKISSKSALIVARVKFEGTLDNHPMSGEALTSTVWVKEGGKWLAQLHTETFKKADIHQ</sequence>
<dbReference type="EMBL" id="JACHEB010000009">
    <property type="protein sequence ID" value="MBB5330288.1"/>
    <property type="molecule type" value="Genomic_DNA"/>
</dbReference>
<organism evidence="3 4">
    <name type="scientific">Tunturiibacter gelidiferens</name>
    <dbReference type="NCBI Taxonomy" id="3069689"/>
    <lineage>
        <taxon>Bacteria</taxon>
        <taxon>Pseudomonadati</taxon>
        <taxon>Acidobacteriota</taxon>
        <taxon>Terriglobia</taxon>
        <taxon>Terriglobales</taxon>
        <taxon>Acidobacteriaceae</taxon>
        <taxon>Tunturiibacter</taxon>
    </lineage>
</organism>
<dbReference type="Pfam" id="PF14534">
    <property type="entry name" value="DUF4440"/>
    <property type="match status" value="1"/>
</dbReference>
<dbReference type="InterPro" id="IPR027843">
    <property type="entry name" value="DUF4440"/>
</dbReference>
<keyword evidence="1" id="KW-0732">Signal</keyword>
<evidence type="ECO:0000313" key="3">
    <source>
        <dbReference type="EMBL" id="MBB5330288.1"/>
    </source>
</evidence>
<feature type="domain" description="DUF4440" evidence="2">
    <location>
        <begin position="30"/>
        <end position="134"/>
    </location>
</feature>
<feature type="chain" id="PRO_5040772871" description="DUF4440 domain-containing protein" evidence="1">
    <location>
        <begin position="22"/>
        <end position="149"/>
    </location>
</feature>
<evidence type="ECO:0000313" key="4">
    <source>
        <dbReference type="Proteomes" id="UP000535182"/>
    </source>
</evidence>
<gene>
    <name evidence="3" type="ORF">HDF14_003921</name>
</gene>
<evidence type="ECO:0000256" key="1">
    <source>
        <dbReference type="SAM" id="SignalP"/>
    </source>
</evidence>
<proteinExistence type="predicted"/>
<protein>
    <recommendedName>
        <fullName evidence="2">DUF4440 domain-containing protein</fullName>
    </recommendedName>
</protein>
<dbReference type="InterPro" id="IPR032710">
    <property type="entry name" value="NTF2-like_dom_sf"/>
</dbReference>
<accession>A0A9X0QH23</accession>
<feature type="signal peptide" evidence="1">
    <location>
        <begin position="1"/>
        <end position="21"/>
    </location>
</feature>
<dbReference type="Gene3D" id="3.10.450.50">
    <property type="match status" value="1"/>
</dbReference>
<dbReference type="AlphaFoldDB" id="A0A9X0QH23"/>
<evidence type="ECO:0000259" key="2">
    <source>
        <dbReference type="Pfam" id="PF14534"/>
    </source>
</evidence>
<dbReference type="SUPFAM" id="SSF54427">
    <property type="entry name" value="NTF2-like"/>
    <property type="match status" value="1"/>
</dbReference>